<gene>
    <name evidence="1" type="ORF">GCM10008967_30080</name>
</gene>
<reference evidence="1 2" key="1">
    <citation type="journal article" date="2019" name="Int. J. Syst. Evol. Microbiol.">
        <title>The Global Catalogue of Microorganisms (GCM) 10K type strain sequencing project: providing services to taxonomists for standard genome sequencing and annotation.</title>
        <authorList>
            <consortium name="The Broad Institute Genomics Platform"/>
            <consortium name="The Broad Institute Genome Sequencing Center for Infectious Disease"/>
            <person name="Wu L."/>
            <person name="Ma J."/>
        </authorList>
    </citation>
    <scope>NUCLEOTIDE SEQUENCE [LARGE SCALE GENOMIC DNA]</scope>
    <source>
        <strain evidence="1 2">JCM 9731</strain>
    </source>
</reference>
<dbReference type="InterPro" id="IPR016181">
    <property type="entry name" value="Acyl_CoA_acyltransferase"/>
</dbReference>
<protein>
    <recommendedName>
        <fullName evidence="3">GNAT family N-acetyltransferase</fullName>
    </recommendedName>
</protein>
<dbReference type="RefSeq" id="WP_343800528.1">
    <property type="nucleotide sequence ID" value="NZ_BAAADJ010000053.1"/>
</dbReference>
<evidence type="ECO:0008006" key="3">
    <source>
        <dbReference type="Google" id="ProtNLM"/>
    </source>
</evidence>
<evidence type="ECO:0000313" key="1">
    <source>
        <dbReference type="EMBL" id="GAA0337801.1"/>
    </source>
</evidence>
<accession>A0ABN0WHP6</accession>
<comment type="caution">
    <text evidence="1">The sequence shown here is derived from an EMBL/GenBank/DDBJ whole genome shotgun (WGS) entry which is preliminary data.</text>
</comment>
<dbReference type="EMBL" id="BAAADJ010000053">
    <property type="protein sequence ID" value="GAA0337801.1"/>
    <property type="molecule type" value="Genomic_DNA"/>
</dbReference>
<dbReference type="SUPFAM" id="SSF55729">
    <property type="entry name" value="Acyl-CoA N-acyltransferases (Nat)"/>
    <property type="match status" value="1"/>
</dbReference>
<organism evidence="1 2">
    <name type="scientific">Bacillus carboniphilus</name>
    <dbReference type="NCBI Taxonomy" id="86663"/>
    <lineage>
        <taxon>Bacteria</taxon>
        <taxon>Bacillati</taxon>
        <taxon>Bacillota</taxon>
        <taxon>Bacilli</taxon>
        <taxon>Bacillales</taxon>
        <taxon>Bacillaceae</taxon>
        <taxon>Bacillus</taxon>
    </lineage>
</organism>
<dbReference type="Proteomes" id="UP001500782">
    <property type="component" value="Unassembled WGS sequence"/>
</dbReference>
<dbReference type="Gene3D" id="3.40.630.30">
    <property type="match status" value="1"/>
</dbReference>
<keyword evidence="2" id="KW-1185">Reference proteome</keyword>
<name>A0ABN0WHP6_9BACI</name>
<evidence type="ECO:0000313" key="2">
    <source>
        <dbReference type="Proteomes" id="UP001500782"/>
    </source>
</evidence>
<sequence>MQGLLVAGVGVDPFDPDIYIFYKDDGTWSFGTYLSLVSSDEVRVRLFTSSIEYREGKREDVRNIEHLLYSCYDYGSERDSFTYFKRGLDSSQQVSLVTAYKLNVLVGAVTAWRTRFHPNCTYFSMAALPFIQNENIYKVFLQRIQNAHDVKFPLQTSLWETSHGLKLFLEKSGFRLIRKTVTPLLDISNVDPVDQFLLDIQVIHHQYSVMTLREAYTNHDLIDQFIALVKATYEKTHTANPLGVHDRKQWEKLVFSSDTLLDGSFIAIKDNEVVAFALLHHPTREHKLELGWRGAKLREEASQLVILLTNYQIKYARKNRFFRLEAEIDDTDEYAMEMLKYFPFAPAPAWLTYQKG</sequence>
<proteinExistence type="predicted"/>